<dbReference type="Gene3D" id="3.40.50.300">
    <property type="entry name" value="P-loop containing nucleotide triphosphate hydrolases"/>
    <property type="match status" value="1"/>
</dbReference>
<dbReference type="Proteomes" id="UP000017819">
    <property type="component" value="Unassembled WGS sequence"/>
</dbReference>
<comment type="caution">
    <text evidence="2">The sequence shown here is derived from an EMBL/GenBank/DDBJ whole genome shotgun (WGS) entry which is preliminary data.</text>
</comment>
<protein>
    <submittedName>
        <fullName evidence="2">Molybdopterin-guanine dinucleotide biosynthesis protein MobB</fullName>
    </submittedName>
</protein>
<dbReference type="Pfam" id="PF03205">
    <property type="entry name" value="MobB"/>
    <property type="match status" value="1"/>
</dbReference>
<dbReference type="SUPFAM" id="SSF52540">
    <property type="entry name" value="P-loop containing nucleoside triphosphate hydrolases"/>
    <property type="match status" value="1"/>
</dbReference>
<dbReference type="CDD" id="cd03116">
    <property type="entry name" value="MobB"/>
    <property type="match status" value="1"/>
</dbReference>
<evidence type="ECO:0000259" key="1">
    <source>
        <dbReference type="Pfam" id="PF03205"/>
    </source>
</evidence>
<evidence type="ECO:0000313" key="2">
    <source>
        <dbReference type="EMBL" id="ESR26743.1"/>
    </source>
</evidence>
<dbReference type="InterPro" id="IPR052539">
    <property type="entry name" value="MGD_biosynthesis_adapter"/>
</dbReference>
<dbReference type="InterPro" id="IPR027417">
    <property type="entry name" value="P-loop_NTPase"/>
</dbReference>
<dbReference type="RefSeq" id="WP_023430676.1">
    <property type="nucleotide sequence ID" value="NZ_AWXZ01000013.1"/>
</dbReference>
<keyword evidence="3" id="KW-1185">Reference proteome</keyword>
<organism evidence="2 3">
    <name type="scientific">Lutibaculum baratangense AMV1</name>
    <dbReference type="NCBI Taxonomy" id="631454"/>
    <lineage>
        <taxon>Bacteria</taxon>
        <taxon>Pseudomonadati</taxon>
        <taxon>Pseudomonadota</taxon>
        <taxon>Alphaproteobacteria</taxon>
        <taxon>Hyphomicrobiales</taxon>
        <taxon>Tepidamorphaceae</taxon>
        <taxon>Lutibaculum</taxon>
    </lineage>
</organism>
<dbReference type="EMBL" id="AWXZ01000013">
    <property type="protein sequence ID" value="ESR26743.1"/>
    <property type="molecule type" value="Genomic_DNA"/>
</dbReference>
<gene>
    <name evidence="2" type="ORF">N177_0527</name>
</gene>
<feature type="domain" description="Molybdopterin-guanine dinucleotide biosynthesis protein B (MobB)" evidence="1">
    <location>
        <begin position="4"/>
        <end position="137"/>
    </location>
</feature>
<dbReference type="GO" id="GO:0006777">
    <property type="term" value="P:Mo-molybdopterin cofactor biosynthetic process"/>
    <property type="evidence" value="ECO:0007669"/>
    <property type="project" value="InterPro"/>
</dbReference>
<name>V4TLS5_9HYPH</name>
<dbReference type="PATRIC" id="fig|631454.5.peg.517"/>
<dbReference type="STRING" id="631454.N177_0527"/>
<dbReference type="NCBIfam" id="TIGR00176">
    <property type="entry name" value="mobB"/>
    <property type="match status" value="1"/>
</dbReference>
<proteinExistence type="predicted"/>
<dbReference type="AlphaFoldDB" id="V4TLS5"/>
<dbReference type="PANTHER" id="PTHR40072:SF1">
    <property type="entry name" value="MOLYBDOPTERIN-GUANINE DINUCLEOTIDE BIOSYNTHESIS ADAPTER PROTEIN"/>
    <property type="match status" value="1"/>
</dbReference>
<dbReference type="OrthoDB" id="9804758at2"/>
<dbReference type="eggNOG" id="COG1763">
    <property type="taxonomic scope" value="Bacteria"/>
</dbReference>
<sequence>MSKVFGVTGWKNSGKTTLTERLIGELTRRGYRVASLKHAHHAFDIDREGTDSWRHRAAGASEVAIVSSGRWALIGELRGAPEPTMEEVLAKLGPCDVVIVEGYKRESHPKIECRRSGGRKGEPLAPSDPHIVAVASDHETDTAGLPHFGLDDIPAIADFVVARLALPRSERAEIDA</sequence>
<dbReference type="PANTHER" id="PTHR40072">
    <property type="entry name" value="MOLYBDOPTERIN-GUANINE DINUCLEOTIDE BIOSYNTHESIS ADAPTER PROTEIN-RELATED"/>
    <property type="match status" value="1"/>
</dbReference>
<accession>V4TLS5</accession>
<dbReference type="InterPro" id="IPR004435">
    <property type="entry name" value="MobB_dom"/>
</dbReference>
<reference evidence="2 3" key="1">
    <citation type="journal article" date="2014" name="Genome Announc.">
        <title>Draft Genome Sequence of Lutibaculum baratangense Strain AMV1T, Isolated from a Mud Volcano in Andamans, India.</title>
        <authorList>
            <person name="Singh A."/>
            <person name="Sreenivas A."/>
            <person name="Sathyanarayana Reddy G."/>
            <person name="Pinnaka A.K."/>
            <person name="Shivaji S."/>
        </authorList>
    </citation>
    <scope>NUCLEOTIDE SEQUENCE [LARGE SCALE GENOMIC DNA]</scope>
    <source>
        <strain evidence="2 3">AMV1</strain>
    </source>
</reference>
<evidence type="ECO:0000313" key="3">
    <source>
        <dbReference type="Proteomes" id="UP000017819"/>
    </source>
</evidence>
<dbReference type="GO" id="GO:0005525">
    <property type="term" value="F:GTP binding"/>
    <property type="evidence" value="ECO:0007669"/>
    <property type="project" value="InterPro"/>
</dbReference>